<comment type="caution">
    <text evidence="1">The sequence shown here is derived from an EMBL/GenBank/DDBJ whole genome shotgun (WGS) entry which is preliminary data.</text>
</comment>
<dbReference type="AlphaFoldDB" id="A0AAW0ITL3"/>
<protein>
    <submittedName>
        <fullName evidence="1">Uncharacterized protein</fullName>
    </submittedName>
</protein>
<dbReference type="InterPro" id="IPR009902">
    <property type="entry name" value="DUF1442"/>
</dbReference>
<dbReference type="InterPro" id="IPR029063">
    <property type="entry name" value="SAM-dependent_MTases_sf"/>
</dbReference>
<organism evidence="1 2">
    <name type="scientific">Quercus suber</name>
    <name type="common">Cork oak</name>
    <dbReference type="NCBI Taxonomy" id="58331"/>
    <lineage>
        <taxon>Eukaryota</taxon>
        <taxon>Viridiplantae</taxon>
        <taxon>Streptophyta</taxon>
        <taxon>Embryophyta</taxon>
        <taxon>Tracheophyta</taxon>
        <taxon>Spermatophyta</taxon>
        <taxon>Magnoliopsida</taxon>
        <taxon>eudicotyledons</taxon>
        <taxon>Gunneridae</taxon>
        <taxon>Pentapetalae</taxon>
        <taxon>rosids</taxon>
        <taxon>fabids</taxon>
        <taxon>Fagales</taxon>
        <taxon>Fagaceae</taxon>
        <taxon>Quercus</taxon>
    </lineage>
</organism>
<dbReference type="PANTHER" id="PTHR33593:SF16">
    <property type="entry name" value="OS08G0110600 PROTEIN"/>
    <property type="match status" value="1"/>
</dbReference>
<dbReference type="Proteomes" id="UP000237347">
    <property type="component" value="Unassembled WGS sequence"/>
</dbReference>
<name>A0AAW0ITL3_QUESU</name>
<evidence type="ECO:0000313" key="1">
    <source>
        <dbReference type="EMBL" id="KAK7817637.1"/>
    </source>
</evidence>
<sequence length="309" mass="34608">MVQITSDGITPLTIALAVAAKQTGGLLICIGHEDHIEKSKALFMKNSLENVIKFIYGNPCEVIKQYKNIDFAVVDCKLQDHLKIFKTINLNPSGSTMFVNNFHHRKDGISFAEVVEGKNCGVKSVTLPIGEGMHLTRIGSTSKRVINRRYNRFHVTGIVSELDAQYHWLRILVQPKTLFYKWWSCPTLRVAVIEERYAANAKCGSYTHGWYIVDAAARSSIHGTVGDACQSGRILFNPKRKWYEVEIIAPMQGIRDEGDADWRSTNVGATVGVFEVPINMPCYEAATTAGRGRSPRQSNTYMHLLVQCQ</sequence>
<evidence type="ECO:0000313" key="2">
    <source>
        <dbReference type="Proteomes" id="UP000237347"/>
    </source>
</evidence>
<proteinExistence type="predicted"/>
<dbReference type="Gene3D" id="3.40.50.150">
    <property type="entry name" value="Vaccinia Virus protein VP39"/>
    <property type="match status" value="1"/>
</dbReference>
<dbReference type="Pfam" id="PF07279">
    <property type="entry name" value="DUF1442"/>
    <property type="match status" value="1"/>
</dbReference>
<keyword evidence="2" id="KW-1185">Reference proteome</keyword>
<accession>A0AAW0ITL3</accession>
<dbReference type="PANTHER" id="PTHR33593">
    <property type="entry name" value="DUF1442 FAMILY PROTEIN"/>
    <property type="match status" value="1"/>
</dbReference>
<gene>
    <name evidence="1" type="ORF">CFP56_042593</name>
</gene>
<reference evidence="1 2" key="1">
    <citation type="journal article" date="2018" name="Sci. Data">
        <title>The draft genome sequence of cork oak.</title>
        <authorList>
            <person name="Ramos A.M."/>
            <person name="Usie A."/>
            <person name="Barbosa P."/>
            <person name="Barros P.M."/>
            <person name="Capote T."/>
            <person name="Chaves I."/>
            <person name="Simoes F."/>
            <person name="Abreu I."/>
            <person name="Carrasquinho I."/>
            <person name="Faro C."/>
            <person name="Guimaraes J.B."/>
            <person name="Mendonca D."/>
            <person name="Nobrega F."/>
            <person name="Rodrigues L."/>
            <person name="Saibo N.J.M."/>
            <person name="Varela M.C."/>
            <person name="Egas C."/>
            <person name="Matos J."/>
            <person name="Miguel C.M."/>
            <person name="Oliveira M.M."/>
            <person name="Ricardo C.P."/>
            <person name="Goncalves S."/>
        </authorList>
    </citation>
    <scope>NUCLEOTIDE SEQUENCE [LARGE SCALE GENOMIC DNA]</scope>
    <source>
        <strain evidence="2">cv. HL8</strain>
    </source>
</reference>
<dbReference type="EMBL" id="PKMF04000870">
    <property type="protein sequence ID" value="KAK7817637.1"/>
    <property type="molecule type" value="Genomic_DNA"/>
</dbReference>